<evidence type="ECO:0008006" key="3">
    <source>
        <dbReference type="Google" id="ProtNLM"/>
    </source>
</evidence>
<dbReference type="InterPro" id="IPR008947">
    <property type="entry name" value="PLipase_C/P1_nuclease_dom_sf"/>
</dbReference>
<reference evidence="2" key="1">
    <citation type="journal article" date="2019" name="Int. J. Syst. Evol. Microbiol.">
        <title>The Global Catalogue of Microorganisms (GCM) 10K type strain sequencing project: providing services to taxonomists for standard genome sequencing and annotation.</title>
        <authorList>
            <consortium name="The Broad Institute Genomics Platform"/>
            <consortium name="The Broad Institute Genome Sequencing Center for Infectious Disease"/>
            <person name="Wu L."/>
            <person name="Ma J."/>
        </authorList>
    </citation>
    <scope>NUCLEOTIDE SEQUENCE [LARGE SCALE GENOMIC DNA]</scope>
    <source>
        <strain evidence="2">JCM 17705</strain>
    </source>
</reference>
<proteinExistence type="predicted"/>
<name>A0ABP8GY41_9SPHI</name>
<dbReference type="EMBL" id="BAABFT010000011">
    <property type="protein sequence ID" value="GAA4331172.1"/>
    <property type="molecule type" value="Genomic_DNA"/>
</dbReference>
<dbReference type="SUPFAM" id="SSF48537">
    <property type="entry name" value="Phospholipase C/P1 nuclease"/>
    <property type="match status" value="1"/>
</dbReference>
<gene>
    <name evidence="1" type="ORF">GCM10023149_36840</name>
</gene>
<dbReference type="Proteomes" id="UP001500582">
    <property type="component" value="Unassembled WGS sequence"/>
</dbReference>
<comment type="caution">
    <text evidence="1">The sequence shown here is derived from an EMBL/GenBank/DDBJ whole genome shotgun (WGS) entry which is preliminary data.</text>
</comment>
<dbReference type="CDD" id="cd10981">
    <property type="entry name" value="ZnPC_S1P1"/>
    <property type="match status" value="1"/>
</dbReference>
<protein>
    <recommendedName>
        <fullName evidence="3">S1/P1 Nuclease</fullName>
    </recommendedName>
</protein>
<organism evidence="1 2">
    <name type="scientific">Mucilaginibacter gynuensis</name>
    <dbReference type="NCBI Taxonomy" id="1302236"/>
    <lineage>
        <taxon>Bacteria</taxon>
        <taxon>Pseudomonadati</taxon>
        <taxon>Bacteroidota</taxon>
        <taxon>Sphingobacteriia</taxon>
        <taxon>Sphingobacteriales</taxon>
        <taxon>Sphingobacteriaceae</taxon>
        <taxon>Mucilaginibacter</taxon>
    </lineage>
</organism>
<dbReference type="Gene3D" id="1.10.575.10">
    <property type="entry name" value="P1 Nuclease"/>
    <property type="match status" value="1"/>
</dbReference>
<evidence type="ECO:0000313" key="1">
    <source>
        <dbReference type="EMBL" id="GAA4331172.1"/>
    </source>
</evidence>
<keyword evidence="2" id="KW-1185">Reference proteome</keyword>
<evidence type="ECO:0000313" key="2">
    <source>
        <dbReference type="Proteomes" id="UP001500582"/>
    </source>
</evidence>
<dbReference type="RefSeq" id="WP_345212624.1">
    <property type="nucleotide sequence ID" value="NZ_BAABFT010000011.1"/>
</dbReference>
<sequence length="324" mass="37442">MFKYRNLIVSFTGLLVLLLCSSWGFFVHYRVNRLAVFTLPKAMSGFYQSNIELITEHAISADKRRYVDSTEIPHHFFNADAYSKAKDPFKTIPKKWKEAAAKYTIDTLNKNGTLPWTIQYQYYKLVRAFKAHDTTTILITSSNLGHYVADAHVPLHIVLNHDGQLTNQTGIHALWESRLPELLSYKFNYYAGKAHYIDNPLTEAFRICQSSFRRADTVLSAERLLNRTFPQDKKYAMVKRGKRTIKDYSPAYCIAYNKALKGMVERRIRASIVDIGSYWYSAWVDAGQPDLNKLIEKPLSVNQKAAILKEEAFYRKGKTLYTNH</sequence>
<accession>A0ABP8GY41</accession>